<sequence length="76" mass="8530">MQNIEYQIIENAIADTECVINSTVREKPKTHVPETGGFVGRITVFGDQLNAGLKMLLPWDDFIFFFSVPGLPVRGF</sequence>
<accession>A0A644UQ08</accession>
<protein>
    <submittedName>
        <fullName evidence="1">Uncharacterized protein</fullName>
    </submittedName>
</protein>
<reference evidence="1" key="1">
    <citation type="submission" date="2019-08" db="EMBL/GenBank/DDBJ databases">
        <authorList>
            <person name="Kucharzyk K."/>
            <person name="Murdoch R.W."/>
            <person name="Higgins S."/>
            <person name="Loffler F."/>
        </authorList>
    </citation>
    <scope>NUCLEOTIDE SEQUENCE</scope>
</reference>
<dbReference type="AlphaFoldDB" id="A0A644UQ08"/>
<proteinExistence type="predicted"/>
<dbReference type="EMBL" id="VSSQ01000146">
    <property type="protein sequence ID" value="MPL81158.1"/>
    <property type="molecule type" value="Genomic_DNA"/>
</dbReference>
<name>A0A644UQ08_9ZZZZ</name>
<evidence type="ECO:0000313" key="1">
    <source>
        <dbReference type="EMBL" id="MPL81158.1"/>
    </source>
</evidence>
<organism evidence="1">
    <name type="scientific">bioreactor metagenome</name>
    <dbReference type="NCBI Taxonomy" id="1076179"/>
    <lineage>
        <taxon>unclassified sequences</taxon>
        <taxon>metagenomes</taxon>
        <taxon>ecological metagenomes</taxon>
    </lineage>
</organism>
<gene>
    <name evidence="1" type="ORF">SDC9_27072</name>
</gene>
<comment type="caution">
    <text evidence="1">The sequence shown here is derived from an EMBL/GenBank/DDBJ whole genome shotgun (WGS) entry which is preliminary data.</text>
</comment>